<protein>
    <submittedName>
        <fullName evidence="2">Uncharacterized protein</fullName>
    </submittedName>
</protein>
<feature type="compositionally biased region" description="Polar residues" evidence="1">
    <location>
        <begin position="43"/>
        <end position="56"/>
    </location>
</feature>
<keyword evidence="3" id="KW-1185">Reference proteome</keyword>
<sequence length="63" mass="7169">MLPAAIWWALFMRRHSLAISCAHQMALYIDCVVVSLTQSMLLRSDSGNSAPNSTGLRYTRYRH</sequence>
<dbReference type="AlphaFoldDB" id="A0A2M8H8A1"/>
<evidence type="ECO:0000256" key="1">
    <source>
        <dbReference type="SAM" id="MobiDB-lite"/>
    </source>
</evidence>
<evidence type="ECO:0000313" key="3">
    <source>
        <dbReference type="Proteomes" id="UP000232060"/>
    </source>
</evidence>
<proteinExistence type="predicted"/>
<reference evidence="2 3" key="1">
    <citation type="submission" date="2017-11" db="EMBL/GenBank/DDBJ databases">
        <title>Draft genome sequence of environmental isolate Aeromonas lusitania sp. nov. MDC 2473.</title>
        <authorList>
            <person name="Colston S.M."/>
            <person name="Navarro A."/>
            <person name="Martinez-Murcia A.J."/>
            <person name="Graf J."/>
        </authorList>
    </citation>
    <scope>NUCLEOTIDE SEQUENCE [LARGE SCALE GENOMIC DNA]</scope>
    <source>
        <strain evidence="2 3">MDC 2473</strain>
    </source>
</reference>
<dbReference type="EMBL" id="PGCP01000019">
    <property type="protein sequence ID" value="PJC92786.1"/>
    <property type="molecule type" value="Genomic_DNA"/>
</dbReference>
<comment type="caution">
    <text evidence="2">The sequence shown here is derived from an EMBL/GenBank/DDBJ whole genome shotgun (WGS) entry which is preliminary data.</text>
</comment>
<organism evidence="2 3">
    <name type="scientific">Aeromonas lusitana</name>
    <dbReference type="NCBI Taxonomy" id="931529"/>
    <lineage>
        <taxon>Bacteria</taxon>
        <taxon>Pseudomonadati</taxon>
        <taxon>Pseudomonadota</taxon>
        <taxon>Gammaproteobacteria</taxon>
        <taxon>Aeromonadales</taxon>
        <taxon>Aeromonadaceae</taxon>
        <taxon>Aeromonas</taxon>
    </lineage>
</organism>
<dbReference type="Proteomes" id="UP000232060">
    <property type="component" value="Unassembled WGS sequence"/>
</dbReference>
<gene>
    <name evidence="2" type="ORF">CUC44_13090</name>
</gene>
<evidence type="ECO:0000313" key="2">
    <source>
        <dbReference type="EMBL" id="PJC92786.1"/>
    </source>
</evidence>
<name>A0A2M8H8A1_9GAMM</name>
<feature type="region of interest" description="Disordered" evidence="1">
    <location>
        <begin position="43"/>
        <end position="63"/>
    </location>
</feature>
<accession>A0A2M8H8A1</accession>